<organism evidence="3 4">
    <name type="scientific">Pyrrhoderma noxium</name>
    <dbReference type="NCBI Taxonomy" id="2282107"/>
    <lineage>
        <taxon>Eukaryota</taxon>
        <taxon>Fungi</taxon>
        <taxon>Dikarya</taxon>
        <taxon>Basidiomycota</taxon>
        <taxon>Agaricomycotina</taxon>
        <taxon>Agaricomycetes</taxon>
        <taxon>Hymenochaetales</taxon>
        <taxon>Hymenochaetaceae</taxon>
        <taxon>Pyrrhoderma</taxon>
    </lineage>
</organism>
<evidence type="ECO:0000256" key="1">
    <source>
        <dbReference type="SAM" id="MobiDB-lite"/>
    </source>
</evidence>
<evidence type="ECO:0000313" key="3">
    <source>
        <dbReference type="EMBL" id="PAV16165.1"/>
    </source>
</evidence>
<keyword evidence="2" id="KW-0472">Membrane</keyword>
<proteinExistence type="predicted"/>
<dbReference type="AlphaFoldDB" id="A0A286U9C7"/>
<feature type="region of interest" description="Disordered" evidence="1">
    <location>
        <begin position="33"/>
        <end position="54"/>
    </location>
</feature>
<comment type="caution">
    <text evidence="3">The sequence shown here is derived from an EMBL/GenBank/DDBJ whole genome shotgun (WGS) entry which is preliminary data.</text>
</comment>
<dbReference type="STRING" id="2282107.A0A286U9C7"/>
<feature type="region of interest" description="Disordered" evidence="1">
    <location>
        <begin position="294"/>
        <end position="414"/>
    </location>
</feature>
<keyword evidence="2" id="KW-1133">Transmembrane helix</keyword>
<keyword evidence="4" id="KW-1185">Reference proteome</keyword>
<dbReference type="OrthoDB" id="3981028at2759"/>
<dbReference type="InParanoid" id="A0A286U9C7"/>
<accession>A0A286U9C7</accession>
<name>A0A286U9C7_9AGAM</name>
<evidence type="ECO:0008006" key="5">
    <source>
        <dbReference type="Google" id="ProtNLM"/>
    </source>
</evidence>
<feature type="transmembrane region" description="Helical" evidence="2">
    <location>
        <begin position="449"/>
        <end position="467"/>
    </location>
</feature>
<feature type="compositionally biased region" description="Low complexity" evidence="1">
    <location>
        <begin position="392"/>
        <end position="413"/>
    </location>
</feature>
<dbReference type="EMBL" id="NBII01000008">
    <property type="protein sequence ID" value="PAV16165.1"/>
    <property type="molecule type" value="Genomic_DNA"/>
</dbReference>
<feature type="compositionally biased region" description="Polar residues" evidence="1">
    <location>
        <begin position="340"/>
        <end position="354"/>
    </location>
</feature>
<feature type="compositionally biased region" description="Polar residues" evidence="1">
    <location>
        <begin position="33"/>
        <end position="43"/>
    </location>
</feature>
<feature type="compositionally biased region" description="Low complexity" evidence="1">
    <location>
        <begin position="356"/>
        <end position="376"/>
    </location>
</feature>
<sequence length="525" mass="56732">MSTTTELRTMSATFPPPGYVALKIASPSADTSFRNVNAPNGNASAGGPSVGSTASTLRSLYPRAARALVQRDFPLTQSLADSAFALLPPPSSESSIPDELDTQRRKWEILRITLETSVYISPLPSTPKNELKATLDSLPSTLRANQLLSAPALIATLHTRSVRLFSPDNSTSTATTTTSPSLLLPQGPRAAFLPAQILVTLVLASLKLECPEVGRSMIEDWLAQQDPINQRHQRHSAADREGYKRVVELFCLHVLPRLQDWEYAQEFLEYEQELPPDTRSELKERLVSLRTEEINAAGRIPSPPLDPFARSHDDFSRTPSPAPSDSSSSSADTNDTHSTRTVVPNSRSRLNLNGFTPISTPSSAPNTTSNSRSATPDKVAGSSRGKNERRLASPIASIRARSSSSSTATGRGLNSTQNALAAEATSPSTLKLLKTALKTYLSQMGPSRLIFVLLCVFVPIFSFLVRLQRKRRRALNPLGGGGTDVEAVRRRLAGRTSQSNLIGSVWSEVCRAVVDAVRMAGSGLV</sequence>
<evidence type="ECO:0000256" key="2">
    <source>
        <dbReference type="SAM" id="Phobius"/>
    </source>
</evidence>
<feature type="compositionally biased region" description="Low complexity" evidence="1">
    <location>
        <begin position="317"/>
        <end position="333"/>
    </location>
</feature>
<dbReference type="Proteomes" id="UP000217199">
    <property type="component" value="Unassembled WGS sequence"/>
</dbReference>
<keyword evidence="2" id="KW-0812">Transmembrane</keyword>
<evidence type="ECO:0000313" key="4">
    <source>
        <dbReference type="Proteomes" id="UP000217199"/>
    </source>
</evidence>
<protein>
    <recommendedName>
        <fullName evidence="5">Peroxin 26</fullName>
    </recommendedName>
</protein>
<gene>
    <name evidence="3" type="ORF">PNOK_0778500</name>
</gene>
<reference evidence="3 4" key="1">
    <citation type="journal article" date="2017" name="Mol. Ecol.">
        <title>Comparative and population genomic landscape of Phellinus noxius: A hypervariable fungus causing root rot in trees.</title>
        <authorList>
            <person name="Chung C.L."/>
            <person name="Lee T.J."/>
            <person name="Akiba M."/>
            <person name="Lee H.H."/>
            <person name="Kuo T.H."/>
            <person name="Liu D."/>
            <person name="Ke H.M."/>
            <person name="Yokoi T."/>
            <person name="Roa M.B."/>
            <person name="Lu M.J."/>
            <person name="Chang Y.Y."/>
            <person name="Ann P.J."/>
            <person name="Tsai J.N."/>
            <person name="Chen C.Y."/>
            <person name="Tzean S.S."/>
            <person name="Ota Y."/>
            <person name="Hattori T."/>
            <person name="Sahashi N."/>
            <person name="Liou R.F."/>
            <person name="Kikuchi T."/>
            <person name="Tsai I.J."/>
        </authorList>
    </citation>
    <scope>NUCLEOTIDE SEQUENCE [LARGE SCALE GENOMIC DNA]</scope>
    <source>
        <strain evidence="3 4">FFPRI411160</strain>
    </source>
</reference>